<reference evidence="1 2" key="1">
    <citation type="submission" date="2017-10" db="EMBL/GenBank/DDBJ databases">
        <title>Sequencing the genomes of 1000 actinobacteria strains.</title>
        <authorList>
            <person name="Klenk H.-P."/>
        </authorList>
    </citation>
    <scope>NUCLEOTIDE SEQUENCE [LARGE SCALE GENOMIC DNA]</scope>
    <source>
        <strain evidence="1 2">DSM 21838</strain>
    </source>
</reference>
<evidence type="ECO:0000313" key="2">
    <source>
        <dbReference type="Proteomes" id="UP000222106"/>
    </source>
</evidence>
<sequence>MSVVTQPDITTDPRTAGAYPPIARWILGSDLERNILSALGPDERVVGYFETSDPMGALIVCERRGIWFTGRLGSVYQSIERPFTILGGPYSTMNKVEIRVGERTFKAKTYKRDAAEALAAGVF</sequence>
<name>A0A2A9F115_9MICO</name>
<comment type="caution">
    <text evidence="1">The sequence shown here is derived from an EMBL/GenBank/DDBJ whole genome shotgun (WGS) entry which is preliminary data.</text>
</comment>
<keyword evidence="2" id="KW-1185">Reference proteome</keyword>
<dbReference type="Proteomes" id="UP000222106">
    <property type="component" value="Unassembled WGS sequence"/>
</dbReference>
<protein>
    <submittedName>
        <fullName evidence="1">Uncharacterized protein</fullName>
    </submittedName>
</protein>
<accession>A0A2A9F115</accession>
<dbReference type="RefSeq" id="WP_098482200.1">
    <property type="nucleotide sequence ID" value="NZ_PDJI01000003.1"/>
</dbReference>
<gene>
    <name evidence="1" type="ORF">ATJ97_0275</name>
</gene>
<dbReference type="AlphaFoldDB" id="A0A2A9F115"/>
<dbReference type="EMBL" id="PDJI01000003">
    <property type="protein sequence ID" value="PFG44994.1"/>
    <property type="molecule type" value="Genomic_DNA"/>
</dbReference>
<evidence type="ECO:0000313" key="1">
    <source>
        <dbReference type="EMBL" id="PFG44994.1"/>
    </source>
</evidence>
<proteinExistence type="predicted"/>
<organism evidence="1 2">
    <name type="scientific">Georgenia soli</name>
    <dbReference type="NCBI Taxonomy" id="638953"/>
    <lineage>
        <taxon>Bacteria</taxon>
        <taxon>Bacillati</taxon>
        <taxon>Actinomycetota</taxon>
        <taxon>Actinomycetes</taxon>
        <taxon>Micrococcales</taxon>
        <taxon>Bogoriellaceae</taxon>
        <taxon>Georgenia</taxon>
    </lineage>
</organism>